<proteinExistence type="inferred from homology"/>
<keyword evidence="7" id="KW-0449">Lipoprotein</keyword>
<name>A0A3A3GFC9_PANTH</name>
<comment type="caution">
    <text evidence="11">The sequence shown here is derived from an EMBL/GenBank/DDBJ whole genome shotgun (WGS) entry which is preliminary data.</text>
</comment>
<dbReference type="InterPro" id="IPR008844">
    <property type="entry name" value="Spore_GerAC-like"/>
</dbReference>
<dbReference type="AlphaFoldDB" id="A0A3A3GFC9"/>
<keyword evidence="4 8" id="KW-0732">Signal</keyword>
<keyword evidence="5" id="KW-0472">Membrane</keyword>
<evidence type="ECO:0000256" key="2">
    <source>
        <dbReference type="ARBA" id="ARBA00007886"/>
    </source>
</evidence>
<evidence type="ECO:0000256" key="7">
    <source>
        <dbReference type="ARBA" id="ARBA00023288"/>
    </source>
</evidence>
<keyword evidence="3" id="KW-0309">Germination</keyword>
<dbReference type="Gene3D" id="3.30.300.210">
    <property type="entry name" value="Nutrient germinant receptor protein C, domain 3"/>
    <property type="match status" value="1"/>
</dbReference>
<comment type="subcellular location">
    <subcellularLocation>
        <location evidence="1">Membrane</location>
        <topology evidence="1">Lipid-anchor</topology>
    </subcellularLocation>
</comment>
<keyword evidence="6" id="KW-0564">Palmitate</keyword>
<feature type="signal peptide" evidence="8">
    <location>
        <begin position="1"/>
        <end position="20"/>
    </location>
</feature>
<sequence>MRCRMAIIFFEACVMATLLAGCWDQQMLKDDRIAYIVGLDLNPDGKLQSTISILDVSGSQTGSETGMKKQSEIHTKTGYTSRHTRDMIDREVSGRLSASKLRVILIGEALARQGIYPFLDVLYRDPRSALNAKVAVVEGKAHDKINLKLKGSKSIGEHYNNLIRSAENRTVVPAVNLQLIRPPMLDPGADFAVPYISHNEVNPQVSGIAIFQGDKMTGTLKSEDSLLYLLMANKLAKTASLTLKVNEEEKQSPEQFIAMDFQKVKRKMKVYVEGNRTIKVTLDLKIKVTAIEYPKDHLNDRRRVEKLDKKLSEELTKRARAITEKMLQDHHDGFGIGRRIMAYYPNTWRRLNWNEDYAKVEFVPNVKVEIVNHGIMY</sequence>
<dbReference type="GO" id="GO:0016020">
    <property type="term" value="C:membrane"/>
    <property type="evidence" value="ECO:0007669"/>
    <property type="project" value="UniProtKB-SubCell"/>
</dbReference>
<dbReference type="NCBIfam" id="TIGR02887">
    <property type="entry name" value="spore_ger_x_C"/>
    <property type="match status" value="1"/>
</dbReference>
<organism evidence="11 12">
    <name type="scientific">Paenibacillus thiaminolyticus</name>
    <name type="common">Bacillus thiaminolyticus</name>
    <dbReference type="NCBI Taxonomy" id="49283"/>
    <lineage>
        <taxon>Bacteria</taxon>
        <taxon>Bacillati</taxon>
        <taxon>Bacillota</taxon>
        <taxon>Bacilli</taxon>
        <taxon>Bacillales</taxon>
        <taxon>Paenibacillaceae</taxon>
        <taxon>Paenibacillus</taxon>
    </lineage>
</organism>
<evidence type="ECO:0000313" key="11">
    <source>
        <dbReference type="EMBL" id="RJG22457.1"/>
    </source>
</evidence>
<protein>
    <submittedName>
        <fullName evidence="11">Ger(X)C family spore germination protein</fullName>
    </submittedName>
</protein>
<comment type="similarity">
    <text evidence="2">Belongs to the GerABKC lipoprotein family.</text>
</comment>
<dbReference type="InterPro" id="IPR038501">
    <property type="entry name" value="Spore_GerAC_C_sf"/>
</dbReference>
<feature type="chain" id="PRO_5038447085" evidence="8">
    <location>
        <begin position="21"/>
        <end position="377"/>
    </location>
</feature>
<dbReference type="PANTHER" id="PTHR35789:SF1">
    <property type="entry name" value="SPORE GERMINATION PROTEIN B3"/>
    <property type="match status" value="1"/>
</dbReference>
<dbReference type="Pfam" id="PF05504">
    <property type="entry name" value="Spore_GerAC"/>
    <property type="match status" value="1"/>
</dbReference>
<evidence type="ECO:0000256" key="6">
    <source>
        <dbReference type="ARBA" id="ARBA00023139"/>
    </source>
</evidence>
<feature type="domain" description="Spore germination GerAC-like C-terminal" evidence="9">
    <location>
        <begin position="206"/>
        <end position="374"/>
    </location>
</feature>
<dbReference type="EMBL" id="QYZD01000016">
    <property type="protein sequence ID" value="RJG22457.1"/>
    <property type="molecule type" value="Genomic_DNA"/>
</dbReference>
<dbReference type="Pfam" id="PF25198">
    <property type="entry name" value="Spore_GerAC_N"/>
    <property type="match status" value="1"/>
</dbReference>
<dbReference type="InterPro" id="IPR046953">
    <property type="entry name" value="Spore_GerAC-like_C"/>
</dbReference>
<dbReference type="Proteomes" id="UP000266177">
    <property type="component" value="Unassembled WGS sequence"/>
</dbReference>
<evidence type="ECO:0000259" key="9">
    <source>
        <dbReference type="Pfam" id="PF05504"/>
    </source>
</evidence>
<reference evidence="11 12" key="1">
    <citation type="submission" date="2018-09" db="EMBL/GenBank/DDBJ databases">
        <title>Paenibacillus SK2017-BO5.</title>
        <authorList>
            <person name="Piskunova J.V."/>
            <person name="Dubiley S.A."/>
            <person name="Severinov K.V."/>
        </authorList>
    </citation>
    <scope>NUCLEOTIDE SEQUENCE [LARGE SCALE GENOMIC DNA]</scope>
    <source>
        <strain evidence="11 12">BO5</strain>
    </source>
</reference>
<accession>A0A3A3GFC9</accession>
<evidence type="ECO:0000256" key="3">
    <source>
        <dbReference type="ARBA" id="ARBA00022544"/>
    </source>
</evidence>
<evidence type="ECO:0000256" key="8">
    <source>
        <dbReference type="SAM" id="SignalP"/>
    </source>
</evidence>
<dbReference type="PROSITE" id="PS51257">
    <property type="entry name" value="PROKAR_LIPOPROTEIN"/>
    <property type="match status" value="1"/>
</dbReference>
<evidence type="ECO:0000256" key="1">
    <source>
        <dbReference type="ARBA" id="ARBA00004635"/>
    </source>
</evidence>
<feature type="domain" description="Spore germination protein N-terminal" evidence="10">
    <location>
        <begin position="24"/>
        <end position="197"/>
    </location>
</feature>
<evidence type="ECO:0000256" key="5">
    <source>
        <dbReference type="ARBA" id="ARBA00023136"/>
    </source>
</evidence>
<dbReference type="PANTHER" id="PTHR35789">
    <property type="entry name" value="SPORE GERMINATION PROTEIN B3"/>
    <property type="match status" value="1"/>
</dbReference>
<evidence type="ECO:0000256" key="4">
    <source>
        <dbReference type="ARBA" id="ARBA00022729"/>
    </source>
</evidence>
<evidence type="ECO:0000313" key="12">
    <source>
        <dbReference type="Proteomes" id="UP000266177"/>
    </source>
</evidence>
<dbReference type="InterPro" id="IPR057336">
    <property type="entry name" value="GerAC_N"/>
</dbReference>
<dbReference type="GO" id="GO:0009847">
    <property type="term" value="P:spore germination"/>
    <property type="evidence" value="ECO:0007669"/>
    <property type="project" value="InterPro"/>
</dbReference>
<evidence type="ECO:0000259" key="10">
    <source>
        <dbReference type="Pfam" id="PF25198"/>
    </source>
</evidence>
<dbReference type="OrthoDB" id="2370124at2"/>
<gene>
    <name evidence="11" type="ORF">DQX05_17505</name>
</gene>